<evidence type="ECO:0000313" key="2">
    <source>
        <dbReference type="Proteomes" id="UP000190837"/>
    </source>
</evidence>
<dbReference type="Proteomes" id="UP000190837">
    <property type="component" value="Unassembled WGS sequence"/>
</dbReference>
<dbReference type="AlphaFoldDB" id="A0A1C3H544"/>
<accession>A0A1C3H544</accession>
<reference evidence="2" key="1">
    <citation type="submission" date="2016-04" db="EMBL/GenBank/DDBJ databases">
        <authorList>
            <person name="Tagini F."/>
        </authorList>
    </citation>
    <scope>NUCLEOTIDE SEQUENCE [LARGE SCALE GENOMIC DNA]</scope>
    <source>
        <strain evidence="2">CHUV0807</strain>
    </source>
</reference>
<dbReference type="EMBL" id="FKLO01000054">
    <property type="protein sequence ID" value="SAM66603.1"/>
    <property type="molecule type" value="Genomic_DNA"/>
</dbReference>
<sequence length="46" mass="4766">MDDGGVCWRGQVMVAEGLSGGEDGALGAVGGGRILRKICKLFFQIP</sequence>
<proteinExistence type="predicted"/>
<protein>
    <submittedName>
        <fullName evidence="1">Uncharacterized protein</fullName>
    </submittedName>
</protein>
<organism evidence="1 2">
    <name type="scientific">Cardiobacterium hominis</name>
    <dbReference type="NCBI Taxonomy" id="2718"/>
    <lineage>
        <taxon>Bacteria</taxon>
        <taxon>Pseudomonadati</taxon>
        <taxon>Pseudomonadota</taxon>
        <taxon>Gammaproteobacteria</taxon>
        <taxon>Cardiobacteriales</taxon>
        <taxon>Cardiobacteriaceae</taxon>
        <taxon>Cardiobacterium</taxon>
    </lineage>
</organism>
<evidence type="ECO:0000313" key="1">
    <source>
        <dbReference type="EMBL" id="SAM66603.1"/>
    </source>
</evidence>
<gene>
    <name evidence="1" type="ORF">CHUV0807_1650</name>
</gene>
<name>A0A1C3H544_9GAMM</name>